<evidence type="ECO:0000256" key="1">
    <source>
        <dbReference type="ARBA" id="ARBA00023172"/>
    </source>
</evidence>
<comment type="caution">
    <text evidence="3">The sequence shown here is derived from an EMBL/GenBank/DDBJ whole genome shotgun (WGS) entry which is preliminary data.</text>
</comment>
<name>A0A2J0Q3V9_9ENTR</name>
<dbReference type="NCBIfam" id="NF040693">
    <property type="entry name" value="recomb_GmtY"/>
    <property type="match status" value="1"/>
</dbReference>
<dbReference type="SUPFAM" id="SSF56349">
    <property type="entry name" value="DNA breaking-rejoining enzymes"/>
    <property type="match status" value="1"/>
</dbReference>
<dbReference type="AlphaFoldDB" id="A0A2J0Q3V9"/>
<dbReference type="GO" id="GO:0006310">
    <property type="term" value="P:DNA recombination"/>
    <property type="evidence" value="ECO:0007669"/>
    <property type="project" value="UniProtKB-KW"/>
</dbReference>
<dbReference type="GO" id="GO:0015074">
    <property type="term" value="P:DNA integration"/>
    <property type="evidence" value="ECO:0007669"/>
    <property type="project" value="InterPro"/>
</dbReference>
<protein>
    <submittedName>
        <fullName evidence="3">Integrase</fullName>
    </submittedName>
</protein>
<dbReference type="EMBL" id="NEEW01000002">
    <property type="protein sequence ID" value="PJD87941.1"/>
    <property type="molecule type" value="Genomic_DNA"/>
</dbReference>
<keyword evidence="1" id="KW-0233">DNA recombination</keyword>
<dbReference type="RefSeq" id="WP_100160521.1">
    <property type="nucleotide sequence ID" value="NZ_NEEW01000002.1"/>
</dbReference>
<dbReference type="InterPro" id="IPR011010">
    <property type="entry name" value="DNA_brk_join_enz"/>
</dbReference>
<dbReference type="InterPro" id="IPR013762">
    <property type="entry name" value="Integrase-like_cat_sf"/>
</dbReference>
<evidence type="ECO:0000259" key="2">
    <source>
        <dbReference type="PROSITE" id="PS51898"/>
    </source>
</evidence>
<dbReference type="InterPro" id="IPR002104">
    <property type="entry name" value="Integrase_catalytic"/>
</dbReference>
<proteinExistence type="predicted"/>
<dbReference type="PROSITE" id="PS51898">
    <property type="entry name" value="TYR_RECOMBINASE"/>
    <property type="match status" value="1"/>
</dbReference>
<feature type="domain" description="Tyr recombinase" evidence="2">
    <location>
        <begin position="180"/>
        <end position="440"/>
    </location>
</feature>
<sequence>MSSVKVKATIVEDNTGIKSQLPILITEQGEVGSVTDYLLKMEADGASNALMNGFIQATSLLLDYMEANKGLFEDPKMLFQTFAKRLYTGTIGEDGLDPSGLYWVPSSTDNVNKHIHRLTAFTDWLANKHGAEPMNPLRDATPHEQRLNYAAWFRKNQNDFLGHIEDKTVNKTIRKARTMKGRTPLTKAEDDALAFPDKHWESFYKDGIGGAKDPRVALRDKLMLLLMHGGGLRESEAIMLWVTDVLEDPYDPEKAIVRIYNEVDGKAPEGWRSRSGTKTREAYLQEKYARIPRKRMKGTAYVGWKTRVVDHRDNYMQVQWFPADYGKVFMSLWKSYQKYRASIDCHHPYAFISFHHSALGNPYTLNAFHQSYAAGLRRIGLEPNKSEGLDPHGHRHSYGRRLERSGLNPLVIRRCMHHKSLESQVPYTGKGQQEISDELNKATLQLANPESKVKSLDWKSLVEHGFGDIDPQGYFTGKHPKLRGK</sequence>
<gene>
    <name evidence="3" type="ORF">B9Q30_06615</name>
</gene>
<dbReference type="Proteomes" id="UP000229974">
    <property type="component" value="Unassembled WGS sequence"/>
</dbReference>
<organism evidence="3 4">
    <name type="scientific">Enterobacter hormaechei</name>
    <dbReference type="NCBI Taxonomy" id="158836"/>
    <lineage>
        <taxon>Bacteria</taxon>
        <taxon>Pseudomonadati</taxon>
        <taxon>Pseudomonadota</taxon>
        <taxon>Gammaproteobacteria</taxon>
        <taxon>Enterobacterales</taxon>
        <taxon>Enterobacteriaceae</taxon>
        <taxon>Enterobacter</taxon>
        <taxon>Enterobacter cloacae complex</taxon>
    </lineage>
</organism>
<reference evidence="3 4" key="1">
    <citation type="journal article" date="2017" name="J. Antimicrob. Chemother.">
        <title>Characterization of the population structure, drug resistance mechanisms and plasmids of the community-associated Enterobacter cloacae complex in China.</title>
        <authorList>
            <person name="Zhou K."/>
            <person name="Yu W."/>
            <person name="Cao X."/>
            <person name="Shen P."/>
            <person name="Lu H."/>
            <person name="Luo Q."/>
            <person name="Rossen J.W.A."/>
            <person name="Xiao Y."/>
        </authorList>
    </citation>
    <scope>NUCLEOTIDE SEQUENCE [LARGE SCALE GENOMIC DNA]</scope>
    <source>
        <strain evidence="3 4">ECC904</strain>
    </source>
</reference>
<dbReference type="GO" id="GO:0003677">
    <property type="term" value="F:DNA binding"/>
    <property type="evidence" value="ECO:0007669"/>
    <property type="project" value="InterPro"/>
</dbReference>
<dbReference type="Gene3D" id="1.10.443.10">
    <property type="entry name" value="Intergrase catalytic core"/>
    <property type="match status" value="1"/>
</dbReference>
<accession>A0A2J0Q3V9</accession>
<dbReference type="CDD" id="cd00397">
    <property type="entry name" value="DNA_BRE_C"/>
    <property type="match status" value="1"/>
</dbReference>
<evidence type="ECO:0000313" key="4">
    <source>
        <dbReference type="Proteomes" id="UP000229974"/>
    </source>
</evidence>
<dbReference type="OrthoDB" id="2078692at2"/>
<evidence type="ECO:0000313" key="3">
    <source>
        <dbReference type="EMBL" id="PJD87941.1"/>
    </source>
</evidence>